<proteinExistence type="predicted"/>
<sequence>MSVTKYAAKFEELCRFTPHYNIVEAEED</sequence>
<feature type="non-terminal residue" evidence="1">
    <location>
        <position position="28"/>
    </location>
</feature>
<keyword evidence="2" id="KW-1185">Reference proteome</keyword>
<reference evidence="1 2" key="1">
    <citation type="journal article" date="2018" name="Front. Plant Sci.">
        <title>Red Clover (Trifolium pratense) and Zigzag Clover (T. medium) - A Picture of Genomic Similarities and Differences.</title>
        <authorList>
            <person name="Dluhosova J."/>
            <person name="Istvanek J."/>
            <person name="Nedelnik J."/>
            <person name="Repkova J."/>
        </authorList>
    </citation>
    <scope>NUCLEOTIDE SEQUENCE [LARGE SCALE GENOMIC DNA]</scope>
    <source>
        <strain evidence="2">cv. 10/8</strain>
        <tissue evidence="1">Leaf</tissue>
    </source>
</reference>
<evidence type="ECO:0008006" key="3">
    <source>
        <dbReference type="Google" id="ProtNLM"/>
    </source>
</evidence>
<accession>A0A392V762</accession>
<organism evidence="1 2">
    <name type="scientific">Trifolium medium</name>
    <dbReference type="NCBI Taxonomy" id="97028"/>
    <lineage>
        <taxon>Eukaryota</taxon>
        <taxon>Viridiplantae</taxon>
        <taxon>Streptophyta</taxon>
        <taxon>Embryophyta</taxon>
        <taxon>Tracheophyta</taxon>
        <taxon>Spermatophyta</taxon>
        <taxon>Magnoliopsida</taxon>
        <taxon>eudicotyledons</taxon>
        <taxon>Gunneridae</taxon>
        <taxon>Pentapetalae</taxon>
        <taxon>rosids</taxon>
        <taxon>fabids</taxon>
        <taxon>Fabales</taxon>
        <taxon>Fabaceae</taxon>
        <taxon>Papilionoideae</taxon>
        <taxon>50 kb inversion clade</taxon>
        <taxon>NPAAA clade</taxon>
        <taxon>Hologalegina</taxon>
        <taxon>IRL clade</taxon>
        <taxon>Trifolieae</taxon>
        <taxon>Trifolium</taxon>
    </lineage>
</organism>
<name>A0A392V762_9FABA</name>
<evidence type="ECO:0000313" key="2">
    <source>
        <dbReference type="Proteomes" id="UP000265520"/>
    </source>
</evidence>
<dbReference type="AlphaFoldDB" id="A0A392V762"/>
<protein>
    <recommendedName>
        <fullName evidence="3">Gag polyprotein-related</fullName>
    </recommendedName>
</protein>
<comment type="caution">
    <text evidence="1">The sequence shown here is derived from an EMBL/GenBank/DDBJ whole genome shotgun (WGS) entry which is preliminary data.</text>
</comment>
<evidence type="ECO:0000313" key="1">
    <source>
        <dbReference type="EMBL" id="MCI84136.1"/>
    </source>
</evidence>
<dbReference type="EMBL" id="LXQA011083385">
    <property type="protein sequence ID" value="MCI84136.1"/>
    <property type="molecule type" value="Genomic_DNA"/>
</dbReference>
<dbReference type="Proteomes" id="UP000265520">
    <property type="component" value="Unassembled WGS sequence"/>
</dbReference>